<dbReference type="Pfam" id="PF02225">
    <property type="entry name" value="PA"/>
    <property type="match status" value="1"/>
</dbReference>
<dbReference type="SUPFAM" id="SSF52025">
    <property type="entry name" value="PA domain"/>
    <property type="match status" value="1"/>
</dbReference>
<dbReference type="InterPro" id="IPR051653">
    <property type="entry name" value="E3_ligase_sorting_rcpt"/>
</dbReference>
<dbReference type="GO" id="GO:0008270">
    <property type="term" value="F:zinc ion binding"/>
    <property type="evidence" value="ECO:0007669"/>
    <property type="project" value="UniProtKB-KW"/>
</dbReference>
<dbReference type="SMART" id="SM00184">
    <property type="entry name" value="RING"/>
    <property type="match status" value="1"/>
</dbReference>
<protein>
    <recommendedName>
        <fullName evidence="3">RING-type E3 ubiquitin transferase</fullName>
        <ecNumber evidence="3">2.3.2.27</ecNumber>
    </recommendedName>
</protein>
<evidence type="ECO:0000256" key="1">
    <source>
        <dbReference type="ARBA" id="ARBA00000900"/>
    </source>
</evidence>
<dbReference type="InterPro" id="IPR003615">
    <property type="entry name" value="HNH_nuc"/>
</dbReference>
<evidence type="ECO:0000259" key="13">
    <source>
        <dbReference type="PROSITE" id="PS50089"/>
    </source>
</evidence>
<dbReference type="InterPro" id="IPR013083">
    <property type="entry name" value="Znf_RING/FYVE/PHD"/>
</dbReference>
<evidence type="ECO:0000256" key="2">
    <source>
        <dbReference type="ARBA" id="ARBA00004167"/>
    </source>
</evidence>
<reference evidence="14" key="1">
    <citation type="submission" date="2021-10" db="EMBL/GenBank/DDBJ databases">
        <title>De novo Genome Assembly of Clathrus columnatus (Basidiomycota, Fungi) Using Illumina and Nanopore Sequence Data.</title>
        <authorList>
            <person name="Ogiso-Tanaka E."/>
            <person name="Itagaki H."/>
            <person name="Hosoya T."/>
            <person name="Hosaka K."/>
        </authorList>
    </citation>
    <scope>NUCLEOTIDE SEQUENCE</scope>
    <source>
        <strain evidence="14">MO-923</strain>
    </source>
</reference>
<dbReference type="PROSITE" id="PS50089">
    <property type="entry name" value="ZF_RING_2"/>
    <property type="match status" value="1"/>
</dbReference>
<evidence type="ECO:0000256" key="5">
    <source>
        <dbReference type="ARBA" id="ARBA00022723"/>
    </source>
</evidence>
<dbReference type="InterPro" id="IPR001841">
    <property type="entry name" value="Znf_RING"/>
</dbReference>
<evidence type="ECO:0000256" key="3">
    <source>
        <dbReference type="ARBA" id="ARBA00012483"/>
    </source>
</evidence>
<feature type="compositionally biased region" description="Basic and acidic residues" evidence="11">
    <location>
        <begin position="692"/>
        <end position="704"/>
    </location>
</feature>
<dbReference type="Pfam" id="PF13639">
    <property type="entry name" value="zf-RING_2"/>
    <property type="match status" value="1"/>
</dbReference>
<dbReference type="SUPFAM" id="SSF57850">
    <property type="entry name" value="RING/U-box"/>
    <property type="match status" value="1"/>
</dbReference>
<dbReference type="GO" id="GO:0061630">
    <property type="term" value="F:ubiquitin protein ligase activity"/>
    <property type="evidence" value="ECO:0007669"/>
    <property type="project" value="UniProtKB-EC"/>
</dbReference>
<feature type="compositionally biased region" description="Basic and acidic residues" evidence="11">
    <location>
        <begin position="481"/>
        <end position="501"/>
    </location>
</feature>
<dbReference type="EMBL" id="BPWL01000011">
    <property type="protein sequence ID" value="GJJ15819.1"/>
    <property type="molecule type" value="Genomic_DNA"/>
</dbReference>
<dbReference type="PANTHER" id="PTHR47168:SF1">
    <property type="entry name" value="OS02G0798600 PROTEIN"/>
    <property type="match status" value="1"/>
</dbReference>
<sequence length="832" mass="93064">MSDDDVDVDSIFGTITISSLIELNEDTSLLARKARGIAEAYVGDFLEDHPTISLGELLIALLDNASPEDTLNIKCSPLRYTAGVICGAHDDNQLGSVATVWLEYMLYPMKTARSAITTYPTEEQTPSLEHTATQMEPARRRTEFRKTLLRREGYRCAVYRNNVDRGSEHLVDLQPDDETVSKLQGCHIVPFSLNDFPEEGPEFRKAAITWTLLKHWTGFDIQQLVGEGLNDASNGILMGSELHGRFGAFLMHFEPATSGNNKRQGSEPNTYNILSVKQHSRSYPLVEFQAREGIAIPNPKLLAIHAAFARVLYASGAGRYFDQIWRDAESMGVLSPDGTSDIGYITCSLQMLAVRRQFKFNNMNRNSKLGQIMRSVLLGQPDPFSIPTTFYNNFFNGDLSQTPVGQSPNDLNPGPNFLMSWLLGMLWGDDSTVSVVDRTPILSFAARPAAFGPSLDVLGYMIRVEDFSIPCSDGTPDDNNTNDHDRGYPVDRKGTYDDNWKKNKPDLRKGCPPICFSETKRPESAETWIALVMRGGCTFVEKIREAQRLGAKGVVVGGETPIQDTHGDGLVQMYSLEDASDINIPSVYISHESYRTLSSLIASSNTSTWQFKTVSAVITIDLTGWQWYSLSPILTFLLLLFLPSILTLLTLLIHRCRAARAARRERAPEEIVQNLPWSVWEGEETVRELEKGLNGVKERQEQRPTEINSESSAIPSAPFSSSPPSPPSPPPQHVTQTKKWFERQVECAICLEDFVKGDKVRVLPCRHIFHMEEVDDWLIHRKKLCPICKHDVTCPVDVERTITREPASIPEPLSVIQQTTAEPTERTPLLNN</sequence>
<evidence type="ECO:0000256" key="7">
    <source>
        <dbReference type="ARBA" id="ARBA00022833"/>
    </source>
</evidence>
<keyword evidence="6 10" id="KW-0863">Zinc-finger</keyword>
<feature type="compositionally biased region" description="Low complexity" evidence="11">
    <location>
        <begin position="709"/>
        <end position="720"/>
    </location>
</feature>
<dbReference type="EC" id="2.3.2.27" evidence="3"/>
<evidence type="ECO:0000256" key="4">
    <source>
        <dbReference type="ARBA" id="ARBA00022692"/>
    </source>
</evidence>
<name>A0AAV5ASU2_9AGAM</name>
<comment type="subcellular location">
    <subcellularLocation>
        <location evidence="2">Membrane</location>
        <topology evidence="2">Single-pass membrane protein</topology>
    </subcellularLocation>
</comment>
<evidence type="ECO:0000313" key="15">
    <source>
        <dbReference type="Proteomes" id="UP001050691"/>
    </source>
</evidence>
<comment type="catalytic activity">
    <reaction evidence="1">
        <text>S-ubiquitinyl-[E2 ubiquitin-conjugating enzyme]-L-cysteine + [acceptor protein]-L-lysine = [E2 ubiquitin-conjugating enzyme]-L-cysteine + N(6)-ubiquitinyl-[acceptor protein]-L-lysine.</text>
        <dbReference type="EC" id="2.3.2.27"/>
    </reaction>
</comment>
<evidence type="ECO:0000313" key="14">
    <source>
        <dbReference type="EMBL" id="GJJ15819.1"/>
    </source>
</evidence>
<dbReference type="PANTHER" id="PTHR47168">
    <property type="entry name" value="RING ZINC FINGER DOMAIN SUPERFAMILY PROTEIN-RELATED"/>
    <property type="match status" value="1"/>
</dbReference>
<feature type="region of interest" description="Disordered" evidence="11">
    <location>
        <begin position="809"/>
        <end position="832"/>
    </location>
</feature>
<dbReference type="Gene3D" id="3.30.40.10">
    <property type="entry name" value="Zinc/RING finger domain, C3HC4 (zinc finger)"/>
    <property type="match status" value="1"/>
</dbReference>
<keyword evidence="4 12" id="KW-0812">Transmembrane</keyword>
<feature type="transmembrane region" description="Helical" evidence="12">
    <location>
        <begin position="633"/>
        <end position="654"/>
    </location>
</feature>
<dbReference type="Proteomes" id="UP001050691">
    <property type="component" value="Unassembled WGS sequence"/>
</dbReference>
<gene>
    <name evidence="14" type="ORF">Clacol_010097</name>
</gene>
<evidence type="ECO:0000256" key="8">
    <source>
        <dbReference type="ARBA" id="ARBA00022989"/>
    </source>
</evidence>
<dbReference type="Pfam" id="PF13391">
    <property type="entry name" value="HNH_2"/>
    <property type="match status" value="1"/>
</dbReference>
<keyword evidence="7" id="KW-0862">Zinc</keyword>
<accession>A0AAV5ASU2</accession>
<dbReference type="AlphaFoldDB" id="A0AAV5ASU2"/>
<feature type="region of interest" description="Disordered" evidence="11">
    <location>
        <begin position="692"/>
        <end position="736"/>
    </location>
</feature>
<keyword evidence="15" id="KW-1185">Reference proteome</keyword>
<evidence type="ECO:0000256" key="11">
    <source>
        <dbReference type="SAM" id="MobiDB-lite"/>
    </source>
</evidence>
<evidence type="ECO:0000256" key="12">
    <source>
        <dbReference type="SAM" id="Phobius"/>
    </source>
</evidence>
<evidence type="ECO:0000256" key="6">
    <source>
        <dbReference type="ARBA" id="ARBA00022771"/>
    </source>
</evidence>
<organism evidence="14 15">
    <name type="scientific">Clathrus columnatus</name>
    <dbReference type="NCBI Taxonomy" id="1419009"/>
    <lineage>
        <taxon>Eukaryota</taxon>
        <taxon>Fungi</taxon>
        <taxon>Dikarya</taxon>
        <taxon>Basidiomycota</taxon>
        <taxon>Agaricomycotina</taxon>
        <taxon>Agaricomycetes</taxon>
        <taxon>Phallomycetidae</taxon>
        <taxon>Phallales</taxon>
        <taxon>Clathraceae</taxon>
        <taxon>Clathrus</taxon>
    </lineage>
</organism>
<dbReference type="GO" id="GO:0016020">
    <property type="term" value="C:membrane"/>
    <property type="evidence" value="ECO:0007669"/>
    <property type="project" value="UniProtKB-SubCell"/>
</dbReference>
<keyword evidence="8 12" id="KW-1133">Transmembrane helix</keyword>
<dbReference type="FunFam" id="3.30.40.10:FF:000388">
    <property type="entry name" value="Putative RING zinc finger domain superfamily protein"/>
    <property type="match status" value="1"/>
</dbReference>
<keyword evidence="5" id="KW-0479">Metal-binding</keyword>
<dbReference type="InterPro" id="IPR003137">
    <property type="entry name" value="PA_domain"/>
</dbReference>
<evidence type="ECO:0000256" key="10">
    <source>
        <dbReference type="PROSITE-ProRule" id="PRU00175"/>
    </source>
</evidence>
<feature type="domain" description="RING-type" evidence="13">
    <location>
        <begin position="747"/>
        <end position="789"/>
    </location>
</feature>
<evidence type="ECO:0000256" key="9">
    <source>
        <dbReference type="ARBA" id="ARBA00023136"/>
    </source>
</evidence>
<comment type="caution">
    <text evidence="14">The sequence shown here is derived from an EMBL/GenBank/DDBJ whole genome shotgun (WGS) entry which is preliminary data.</text>
</comment>
<proteinExistence type="predicted"/>
<keyword evidence="9 12" id="KW-0472">Membrane</keyword>
<feature type="compositionally biased region" description="Pro residues" evidence="11">
    <location>
        <begin position="721"/>
        <end position="732"/>
    </location>
</feature>
<dbReference type="InterPro" id="IPR046450">
    <property type="entry name" value="PA_dom_sf"/>
</dbReference>
<dbReference type="Gene3D" id="3.50.30.30">
    <property type="match status" value="1"/>
</dbReference>
<feature type="region of interest" description="Disordered" evidence="11">
    <location>
        <begin position="472"/>
        <end position="501"/>
    </location>
</feature>